<evidence type="ECO:0000256" key="4">
    <source>
        <dbReference type="ARBA" id="ARBA00022833"/>
    </source>
</evidence>
<dbReference type="Pfam" id="PF12867">
    <property type="entry name" value="DinB_2"/>
    <property type="match status" value="1"/>
</dbReference>
<feature type="domain" description="DinB-like" evidence="5">
    <location>
        <begin position="34"/>
        <end position="171"/>
    </location>
</feature>
<proteinExistence type="inferred from homology"/>
<evidence type="ECO:0000313" key="7">
    <source>
        <dbReference type="Proteomes" id="UP001549773"/>
    </source>
</evidence>
<evidence type="ECO:0000256" key="2">
    <source>
        <dbReference type="ARBA" id="ARBA00022723"/>
    </source>
</evidence>
<keyword evidence="7" id="KW-1185">Reference proteome</keyword>
<keyword evidence="2" id="KW-0479">Metal-binding</keyword>
<organism evidence="6 7">
    <name type="scientific">Sediminicola luteus</name>
    <dbReference type="NCBI Taxonomy" id="319238"/>
    <lineage>
        <taxon>Bacteria</taxon>
        <taxon>Pseudomonadati</taxon>
        <taxon>Bacteroidota</taxon>
        <taxon>Flavobacteriia</taxon>
        <taxon>Flavobacteriales</taxon>
        <taxon>Flavobacteriaceae</taxon>
        <taxon>Sediminicola</taxon>
    </lineage>
</organism>
<dbReference type="InterPro" id="IPR034660">
    <property type="entry name" value="DinB/YfiT-like"/>
</dbReference>
<keyword evidence="4" id="KW-0862">Zinc</keyword>
<evidence type="ECO:0000313" key="6">
    <source>
        <dbReference type="EMBL" id="MET7028115.1"/>
    </source>
</evidence>
<gene>
    <name evidence="6" type="ORF">ABXZ32_01840</name>
</gene>
<dbReference type="InterPro" id="IPR024775">
    <property type="entry name" value="DinB-like"/>
</dbReference>
<dbReference type="NCBIfam" id="NF009807">
    <property type="entry name" value="PRK13291.1"/>
    <property type="match status" value="1"/>
</dbReference>
<evidence type="ECO:0000256" key="1">
    <source>
        <dbReference type="ARBA" id="ARBA00022490"/>
    </source>
</evidence>
<keyword evidence="1" id="KW-0963">Cytoplasm</keyword>
<sequence length="181" mass="21241">MEELDMEQLRYPIGHMALPDIITEEHIKEWISILEHLPMRLENLVKDLSDQQLETPYRPEGWTLRQLIHHIADSHHHSYTRFKWALTEERPLIKAYQEKDWSALFDAQTGPIGLSLDYMKALHGKLVYMLKGLSPADLERVYIHPDGNMPVTVAQNIGKYAWHGSHHLAHIENLIKREGWR</sequence>
<dbReference type="RefSeq" id="WP_354616981.1">
    <property type="nucleotide sequence ID" value="NZ_JBEWYP010000001.1"/>
</dbReference>
<dbReference type="Gene3D" id="1.20.120.450">
    <property type="entry name" value="dinb family like domain"/>
    <property type="match status" value="1"/>
</dbReference>
<keyword evidence="6" id="KW-0808">Transferase</keyword>
<protein>
    <submittedName>
        <fullName evidence="6">YfiT family bacillithiol transferase</fullName>
    </submittedName>
</protein>
<dbReference type="Proteomes" id="UP001549773">
    <property type="component" value="Unassembled WGS sequence"/>
</dbReference>
<accession>A0ABV2TTB3</accession>
<evidence type="ECO:0000256" key="3">
    <source>
        <dbReference type="ARBA" id="ARBA00022801"/>
    </source>
</evidence>
<dbReference type="GO" id="GO:0016740">
    <property type="term" value="F:transferase activity"/>
    <property type="evidence" value="ECO:0007669"/>
    <property type="project" value="UniProtKB-KW"/>
</dbReference>
<evidence type="ECO:0000259" key="5">
    <source>
        <dbReference type="Pfam" id="PF12867"/>
    </source>
</evidence>
<dbReference type="SUPFAM" id="SSF109854">
    <property type="entry name" value="DinB/YfiT-like putative metalloenzymes"/>
    <property type="match status" value="1"/>
</dbReference>
<name>A0ABV2TTB3_9FLAO</name>
<comment type="caution">
    <text evidence="6">The sequence shown here is derived from an EMBL/GenBank/DDBJ whole genome shotgun (WGS) entry which is preliminary data.</text>
</comment>
<dbReference type="HAMAP" id="MF_01256">
    <property type="entry name" value="YfiT_hydrol"/>
    <property type="match status" value="1"/>
</dbReference>
<keyword evidence="3" id="KW-0378">Hydrolase</keyword>
<dbReference type="EMBL" id="JBEWYP010000001">
    <property type="protein sequence ID" value="MET7028115.1"/>
    <property type="molecule type" value="Genomic_DNA"/>
</dbReference>
<dbReference type="InterPro" id="IPR023774">
    <property type="entry name" value="Put_metal_dep_hydrolase_YfiT"/>
</dbReference>
<reference evidence="6 7" key="1">
    <citation type="submission" date="2024-07" db="EMBL/GenBank/DDBJ databases">
        <title>The genome sequence of type strain Sediminicola luteus GDMCC 1.2596T.</title>
        <authorList>
            <person name="Liu Y."/>
        </authorList>
    </citation>
    <scope>NUCLEOTIDE SEQUENCE [LARGE SCALE GENOMIC DNA]</scope>
    <source>
        <strain evidence="6 7">GDMCC 1.2596</strain>
    </source>
</reference>